<keyword evidence="1" id="KW-0479">Metal-binding</keyword>
<comment type="caution">
    <text evidence="4">The sequence shown here is derived from an EMBL/GenBank/DDBJ whole genome shotgun (WGS) entry which is preliminary data.</text>
</comment>
<dbReference type="InterPro" id="IPR000571">
    <property type="entry name" value="Znf_CCCH"/>
</dbReference>
<dbReference type="Proteomes" id="UP001054252">
    <property type="component" value="Unassembled WGS sequence"/>
</dbReference>
<dbReference type="AlphaFoldDB" id="A0AAV5HLZ2"/>
<evidence type="ECO:0000313" key="5">
    <source>
        <dbReference type="Proteomes" id="UP001054252"/>
    </source>
</evidence>
<organism evidence="4 5">
    <name type="scientific">Rubroshorea leprosula</name>
    <dbReference type="NCBI Taxonomy" id="152421"/>
    <lineage>
        <taxon>Eukaryota</taxon>
        <taxon>Viridiplantae</taxon>
        <taxon>Streptophyta</taxon>
        <taxon>Embryophyta</taxon>
        <taxon>Tracheophyta</taxon>
        <taxon>Spermatophyta</taxon>
        <taxon>Magnoliopsida</taxon>
        <taxon>eudicotyledons</taxon>
        <taxon>Gunneridae</taxon>
        <taxon>Pentapetalae</taxon>
        <taxon>rosids</taxon>
        <taxon>malvids</taxon>
        <taxon>Malvales</taxon>
        <taxon>Dipterocarpaceae</taxon>
        <taxon>Rubroshorea</taxon>
    </lineage>
</organism>
<dbReference type="EMBL" id="BPVZ01000002">
    <property type="protein sequence ID" value="GKU87770.1"/>
    <property type="molecule type" value="Genomic_DNA"/>
</dbReference>
<protein>
    <recommendedName>
        <fullName evidence="3">C3H1-type domain-containing protein</fullName>
    </recommendedName>
</protein>
<keyword evidence="5" id="KW-1185">Reference proteome</keyword>
<evidence type="ECO:0000256" key="2">
    <source>
        <dbReference type="SAM" id="MobiDB-lite"/>
    </source>
</evidence>
<keyword evidence="1" id="KW-0862">Zinc</keyword>
<feature type="compositionally biased region" description="Basic residues" evidence="2">
    <location>
        <begin position="33"/>
        <end position="45"/>
    </location>
</feature>
<name>A0AAV5HLZ2_9ROSI</name>
<feature type="zinc finger region" description="C3H1-type" evidence="1">
    <location>
        <begin position="9"/>
        <end position="37"/>
    </location>
</feature>
<feature type="domain" description="C3H1-type" evidence="3">
    <location>
        <begin position="9"/>
        <end position="37"/>
    </location>
</feature>
<gene>
    <name evidence="4" type="ORF">SLEP1_g2112</name>
</gene>
<dbReference type="PROSITE" id="PS50103">
    <property type="entry name" value="ZF_C3H1"/>
    <property type="match status" value="1"/>
</dbReference>
<dbReference type="PANTHER" id="PTHR46156">
    <property type="entry name" value="CCCH ZINGC FINGER"/>
    <property type="match status" value="1"/>
</dbReference>
<dbReference type="GO" id="GO:0008270">
    <property type="term" value="F:zinc ion binding"/>
    <property type="evidence" value="ECO:0007669"/>
    <property type="project" value="UniProtKB-KW"/>
</dbReference>
<dbReference type="PANTHER" id="PTHR46156:SF1">
    <property type="entry name" value="ZINC FINGER CCCH DOMAIN-CONTAINING PROTEIN 3"/>
    <property type="match status" value="1"/>
</dbReference>
<feature type="region of interest" description="Disordered" evidence="2">
    <location>
        <begin position="33"/>
        <end position="54"/>
    </location>
</feature>
<accession>A0AAV5HLZ2</accession>
<proteinExistence type="predicted"/>
<evidence type="ECO:0000259" key="3">
    <source>
        <dbReference type="PROSITE" id="PS50103"/>
    </source>
</evidence>
<sequence>MHLCSQCRKKHSYVCPIFEATGSCSQGSKCKLHHPKKWSRGKKSQRSRENKNAHGRYFGSMHVDILEPGRVLAEREPRVDDNLSEGQFSDYISLDVSDEEARESCDAMSEQAIGGNDDPWDSQLDDLDELIKPIGIMNRI</sequence>
<reference evidence="4 5" key="1">
    <citation type="journal article" date="2021" name="Commun. Biol.">
        <title>The genome of Shorea leprosula (Dipterocarpaceae) highlights the ecological relevance of drought in aseasonal tropical rainforests.</title>
        <authorList>
            <person name="Ng K.K.S."/>
            <person name="Kobayashi M.J."/>
            <person name="Fawcett J.A."/>
            <person name="Hatakeyama M."/>
            <person name="Paape T."/>
            <person name="Ng C.H."/>
            <person name="Ang C.C."/>
            <person name="Tnah L.H."/>
            <person name="Lee C.T."/>
            <person name="Nishiyama T."/>
            <person name="Sese J."/>
            <person name="O'Brien M.J."/>
            <person name="Copetti D."/>
            <person name="Mohd Noor M.I."/>
            <person name="Ong R.C."/>
            <person name="Putra M."/>
            <person name="Sireger I.Z."/>
            <person name="Indrioko S."/>
            <person name="Kosugi Y."/>
            <person name="Izuno A."/>
            <person name="Isagi Y."/>
            <person name="Lee S.L."/>
            <person name="Shimizu K.K."/>
        </authorList>
    </citation>
    <scope>NUCLEOTIDE SEQUENCE [LARGE SCALE GENOMIC DNA]</scope>
    <source>
        <strain evidence="4">214</strain>
    </source>
</reference>
<evidence type="ECO:0000313" key="4">
    <source>
        <dbReference type="EMBL" id="GKU87770.1"/>
    </source>
</evidence>
<keyword evidence="1" id="KW-0863">Zinc-finger</keyword>
<dbReference type="GO" id="GO:0005634">
    <property type="term" value="C:nucleus"/>
    <property type="evidence" value="ECO:0007669"/>
    <property type="project" value="TreeGrafter"/>
</dbReference>
<evidence type="ECO:0000256" key="1">
    <source>
        <dbReference type="PROSITE-ProRule" id="PRU00723"/>
    </source>
</evidence>